<dbReference type="PANTHER" id="PTHR43022:SF1">
    <property type="entry name" value="PROTEIN SMF"/>
    <property type="match status" value="1"/>
</dbReference>
<dbReference type="InterPro" id="IPR057666">
    <property type="entry name" value="DrpA_SLOG"/>
</dbReference>
<dbReference type="RefSeq" id="WP_035132775.1">
    <property type="nucleotide sequence ID" value="NZ_JPMD01000023.1"/>
</dbReference>
<dbReference type="InterPro" id="IPR003488">
    <property type="entry name" value="DprA"/>
</dbReference>
<dbReference type="InterPro" id="IPR036388">
    <property type="entry name" value="WH-like_DNA-bd_sf"/>
</dbReference>
<dbReference type="PANTHER" id="PTHR43022">
    <property type="entry name" value="PROTEIN SMF"/>
    <property type="match status" value="1"/>
</dbReference>
<feature type="domain" description="Smf/DprA SLOG" evidence="2">
    <location>
        <begin position="75"/>
        <end position="285"/>
    </location>
</feature>
<dbReference type="eggNOG" id="COG0758">
    <property type="taxonomic scope" value="Bacteria"/>
</dbReference>
<evidence type="ECO:0000256" key="1">
    <source>
        <dbReference type="ARBA" id="ARBA00006525"/>
    </source>
</evidence>
<dbReference type="NCBIfam" id="TIGR00732">
    <property type="entry name" value="dprA"/>
    <property type="match status" value="1"/>
</dbReference>
<dbReference type="STRING" id="318464.IO99_09940"/>
<dbReference type="Gene3D" id="3.40.50.450">
    <property type="match status" value="1"/>
</dbReference>
<gene>
    <name evidence="3" type="ORF">IO99_09940</name>
</gene>
<comment type="caution">
    <text evidence="3">The sequence shown here is derived from an EMBL/GenBank/DDBJ whole genome shotgun (WGS) entry which is preliminary data.</text>
</comment>
<comment type="similarity">
    <text evidence="1">Belongs to the DprA/Smf family.</text>
</comment>
<evidence type="ECO:0000313" key="3">
    <source>
        <dbReference type="EMBL" id="KEZ86392.1"/>
    </source>
</evidence>
<proteinExistence type="inferred from homology"/>
<protein>
    <submittedName>
        <fullName evidence="3">DNA processing protein DprA</fullName>
    </submittedName>
</protein>
<accession>A0A084JBQ8</accession>
<evidence type="ECO:0000259" key="2">
    <source>
        <dbReference type="Pfam" id="PF02481"/>
    </source>
</evidence>
<evidence type="ECO:0000313" key="4">
    <source>
        <dbReference type="Proteomes" id="UP000028542"/>
    </source>
</evidence>
<dbReference type="AlphaFoldDB" id="A0A084JBQ8"/>
<keyword evidence="4" id="KW-1185">Reference proteome</keyword>
<dbReference type="EMBL" id="JPMD01000023">
    <property type="protein sequence ID" value="KEZ86392.1"/>
    <property type="molecule type" value="Genomic_DNA"/>
</dbReference>
<dbReference type="GO" id="GO:0009294">
    <property type="term" value="P:DNA-mediated transformation"/>
    <property type="evidence" value="ECO:0007669"/>
    <property type="project" value="InterPro"/>
</dbReference>
<dbReference type="Pfam" id="PF02481">
    <property type="entry name" value="DNA_processg_A"/>
    <property type="match status" value="1"/>
</dbReference>
<sequence>MVDLFKLWIITTEVSNNMKKYIYDEYHDFDTLRKMVINDNMTLLPKKIVEKFQKSYIKIEELAAEECKSIKDIHICIIYDIDYPISLLQYEDAPFGIFYKGNISTVNEKKNISIVGSRKCTRYGIDVTNSMVEQLSPYEINIVSGMAKGIDSVAHRAAIKNNINTIAVLGSGIDVIYPKENYRLYHEILENGGCIISEFPLGTPPLSRNFPMRNRIISGMCELLVVTEGGEKSGTLITVGAALEQGKNIIVVPGSIFSSESKGTNKLIKDGAYVYTDIEDVLNLLNISRVSIDNKNITTVKSKLEERIYQVIDDNPIHIDKIIKLVDVDINRLYKLLFELQVKEEILCLSGNFYVRINK</sequence>
<dbReference type="Proteomes" id="UP000028542">
    <property type="component" value="Unassembled WGS sequence"/>
</dbReference>
<name>A0A084JBQ8_9CLOT</name>
<organism evidence="3 4">
    <name type="scientific">Clostridium sulfidigenes</name>
    <dbReference type="NCBI Taxonomy" id="318464"/>
    <lineage>
        <taxon>Bacteria</taxon>
        <taxon>Bacillati</taxon>
        <taxon>Bacillota</taxon>
        <taxon>Clostridia</taxon>
        <taxon>Eubacteriales</taxon>
        <taxon>Clostridiaceae</taxon>
        <taxon>Clostridium</taxon>
    </lineage>
</organism>
<dbReference type="SUPFAM" id="SSF102405">
    <property type="entry name" value="MCP/YpsA-like"/>
    <property type="match status" value="1"/>
</dbReference>
<reference evidence="3 4" key="1">
    <citation type="submission" date="2014-07" db="EMBL/GenBank/DDBJ databases">
        <title>Draft genome of Clostridium sulfidigenes 113A isolated from sediments associated with methane hydrate from Krishna Godavari basin.</title>
        <authorList>
            <person name="Honkalas V.S."/>
            <person name="Dabir A.P."/>
            <person name="Arora P."/>
            <person name="Dhakephalkar P.K."/>
        </authorList>
    </citation>
    <scope>NUCLEOTIDE SEQUENCE [LARGE SCALE GENOMIC DNA]</scope>
    <source>
        <strain evidence="3 4">113A</strain>
    </source>
</reference>
<dbReference type="Gene3D" id="1.10.10.10">
    <property type="entry name" value="Winged helix-like DNA-binding domain superfamily/Winged helix DNA-binding domain"/>
    <property type="match status" value="1"/>
</dbReference>